<dbReference type="Proteomes" id="UP000677265">
    <property type="component" value="Unassembled WGS sequence"/>
</dbReference>
<evidence type="ECO:0000313" key="3">
    <source>
        <dbReference type="Proteomes" id="UP000677265"/>
    </source>
</evidence>
<evidence type="ECO:0000313" key="1">
    <source>
        <dbReference type="EMBL" id="MBS4181077.1"/>
    </source>
</evidence>
<keyword evidence="3" id="KW-1185">Reference proteome</keyword>
<gene>
    <name evidence="2" type="ORF">KHB02_024705</name>
    <name evidence="1" type="ORF">KHB02_06655</name>
</gene>
<proteinExistence type="predicted"/>
<sequence length="152" mass="18126">METTHQDEVAFSRELEAKINKRIHELTNSRGFTLAWGRAMDAHLARLKIHRKLTTRWLKRLDLPNKDEVAELSIRLVDCVEKIDLLDDTIYSFKKRQQINLTHLKMVRQSWEELLVVLRTEEKELKAGNLTSLEKELIQLKRLFQIEFEMEE</sequence>
<accession>A0A942SVR4</accession>
<dbReference type="AlphaFoldDB" id="A0A942SVR4"/>
<evidence type="ECO:0000313" key="2">
    <source>
        <dbReference type="EMBL" id="MCH6268733.1"/>
    </source>
</evidence>
<protein>
    <submittedName>
        <fullName evidence="1">Uncharacterized protein</fullName>
    </submittedName>
</protein>
<name>A0A942SVR4_9BACI</name>
<organism evidence="1">
    <name type="scientific">Neobacillus citreus</name>
    <dbReference type="NCBI Taxonomy" id="2833578"/>
    <lineage>
        <taxon>Bacteria</taxon>
        <taxon>Bacillati</taxon>
        <taxon>Bacillota</taxon>
        <taxon>Bacilli</taxon>
        <taxon>Bacillales</taxon>
        <taxon>Bacillaceae</taxon>
        <taxon>Neobacillus</taxon>
    </lineage>
</organism>
<reference evidence="1" key="1">
    <citation type="submission" date="2021-05" db="EMBL/GenBank/DDBJ databases">
        <title>Novel Bacillus species.</title>
        <authorList>
            <person name="Liu G."/>
        </authorList>
    </citation>
    <scope>NUCLEOTIDE SEQUENCE</scope>
    <source>
        <strain evidence="1 3">FJAT-50051</strain>
    </source>
</reference>
<dbReference type="EMBL" id="JAGYPE020000065">
    <property type="protein sequence ID" value="MCH6268733.1"/>
    <property type="molecule type" value="Genomic_DNA"/>
</dbReference>
<dbReference type="RefSeq" id="WP_213140966.1">
    <property type="nucleotide sequence ID" value="NZ_JAGYPE020000065.1"/>
</dbReference>
<comment type="caution">
    <text evidence="1">The sequence shown here is derived from an EMBL/GenBank/DDBJ whole genome shotgun (WGS) entry which is preliminary data.</text>
</comment>
<dbReference type="EMBL" id="JAGYPE010000001">
    <property type="protein sequence ID" value="MBS4181077.1"/>
    <property type="molecule type" value="Genomic_DNA"/>
</dbReference>